<sequence length="285" mass="33380">MSTYAIDGGLWTACKESRAAMYRRYDPVRWASFYSRQREKGRPDHESRISRYDSDKYSQMPATFVVEDDREGLRNFTVLPIYDLIFIQPWRVSPHLAYLDLDMPFSCPQYGFGGVRHLALDFDPTWSTDELQTYQKTWEDPEVDAELDPARWGIYNALVEAMQATLRLSDTTIWLVDPRLYRKSTVLTEKDSKEVFGVGRSWEKEQLVFHASDCRYYAMPDQATSELCGYGDETLDTVWNFIYELQDIAARQYALDERVPEDEVNEVWTELGVLVREKQMMEQTA</sequence>
<dbReference type="AlphaFoldDB" id="A0A9P6I199"/>
<keyword evidence="2" id="KW-1185">Reference proteome</keyword>
<dbReference type="OrthoDB" id="3596450at2759"/>
<protein>
    <submittedName>
        <fullName evidence="1">Uncharacterized protein</fullName>
    </submittedName>
</protein>
<proteinExistence type="predicted"/>
<name>A0A9P6I199_9PEZI</name>
<comment type="caution">
    <text evidence="1">The sequence shown here is derived from an EMBL/GenBank/DDBJ whole genome shotgun (WGS) entry which is preliminary data.</text>
</comment>
<dbReference type="RefSeq" id="XP_038744588.1">
    <property type="nucleotide sequence ID" value="XM_038890110.1"/>
</dbReference>
<organism evidence="1 2">
    <name type="scientific">Colletotrichum karsti</name>
    <dbReference type="NCBI Taxonomy" id="1095194"/>
    <lineage>
        <taxon>Eukaryota</taxon>
        <taxon>Fungi</taxon>
        <taxon>Dikarya</taxon>
        <taxon>Ascomycota</taxon>
        <taxon>Pezizomycotina</taxon>
        <taxon>Sordariomycetes</taxon>
        <taxon>Hypocreomycetidae</taxon>
        <taxon>Glomerellales</taxon>
        <taxon>Glomerellaceae</taxon>
        <taxon>Colletotrichum</taxon>
        <taxon>Colletotrichum boninense species complex</taxon>
    </lineage>
</organism>
<evidence type="ECO:0000313" key="2">
    <source>
        <dbReference type="Proteomes" id="UP000781932"/>
    </source>
</evidence>
<dbReference type="GeneID" id="62163184"/>
<gene>
    <name evidence="1" type="ORF">CkaCkLH20_07393</name>
</gene>
<dbReference type="Proteomes" id="UP000781932">
    <property type="component" value="Unassembled WGS sequence"/>
</dbReference>
<reference evidence="1" key="2">
    <citation type="submission" date="2020-11" db="EMBL/GenBank/DDBJ databases">
        <title>Whole genome sequencing of Colletotrichum sp.</title>
        <authorList>
            <person name="Li H."/>
        </authorList>
    </citation>
    <scope>NUCLEOTIDE SEQUENCE</scope>
    <source>
        <strain evidence="1">CkLH20</strain>
    </source>
</reference>
<reference evidence="1" key="1">
    <citation type="submission" date="2020-03" db="EMBL/GenBank/DDBJ databases">
        <authorList>
            <person name="He L."/>
        </authorList>
    </citation>
    <scope>NUCLEOTIDE SEQUENCE</scope>
    <source>
        <strain evidence="1">CkLH20</strain>
    </source>
</reference>
<accession>A0A9P6I199</accession>
<evidence type="ECO:0000313" key="1">
    <source>
        <dbReference type="EMBL" id="KAF9875127.1"/>
    </source>
</evidence>
<dbReference type="EMBL" id="JAATWM020000023">
    <property type="protein sequence ID" value="KAF9875127.1"/>
    <property type="molecule type" value="Genomic_DNA"/>
</dbReference>